<gene>
    <name evidence="2" type="ORF">CPELLU_LOCUS11017</name>
</gene>
<accession>A0A9N9HFE5</accession>
<evidence type="ECO:0000313" key="2">
    <source>
        <dbReference type="EMBL" id="CAG8685052.1"/>
    </source>
</evidence>
<organism evidence="2 3">
    <name type="scientific">Cetraspora pellucida</name>
    <dbReference type="NCBI Taxonomy" id="1433469"/>
    <lineage>
        <taxon>Eukaryota</taxon>
        <taxon>Fungi</taxon>
        <taxon>Fungi incertae sedis</taxon>
        <taxon>Mucoromycota</taxon>
        <taxon>Glomeromycotina</taxon>
        <taxon>Glomeromycetes</taxon>
        <taxon>Diversisporales</taxon>
        <taxon>Gigasporaceae</taxon>
        <taxon>Cetraspora</taxon>
    </lineage>
</organism>
<dbReference type="OrthoDB" id="2418550at2759"/>
<reference evidence="2" key="1">
    <citation type="submission" date="2021-06" db="EMBL/GenBank/DDBJ databases">
        <authorList>
            <person name="Kallberg Y."/>
            <person name="Tangrot J."/>
            <person name="Rosling A."/>
        </authorList>
    </citation>
    <scope>NUCLEOTIDE SEQUENCE</scope>
    <source>
        <strain evidence="2">FL966</strain>
    </source>
</reference>
<dbReference type="EMBL" id="CAJVQA010009449">
    <property type="protein sequence ID" value="CAG8685052.1"/>
    <property type="molecule type" value="Genomic_DNA"/>
</dbReference>
<keyword evidence="3" id="KW-1185">Reference proteome</keyword>
<feature type="coiled-coil region" evidence="1">
    <location>
        <begin position="38"/>
        <end position="73"/>
    </location>
</feature>
<keyword evidence="1" id="KW-0175">Coiled coil</keyword>
<sequence length="185" mass="22082">MPKSKHKNATKEYILIQDRNNKERFSKTINANSSNLEYSNLELLIYKLENNNKKELNNKIEPNKEEAKQLINKNNSFYNFKQDNNAASSWLSYYSDTQTWLHCLGLVYQLHQQEVYYNRYKHPNVVQYCAVFLERIKNFEQLMPQFVSKNMKIVINSELVKEKKMHIFVTHDECTFYANDSHPSV</sequence>
<dbReference type="Proteomes" id="UP000789759">
    <property type="component" value="Unassembled WGS sequence"/>
</dbReference>
<dbReference type="AlphaFoldDB" id="A0A9N9HFE5"/>
<proteinExistence type="predicted"/>
<evidence type="ECO:0000256" key="1">
    <source>
        <dbReference type="SAM" id="Coils"/>
    </source>
</evidence>
<name>A0A9N9HFE5_9GLOM</name>
<evidence type="ECO:0000313" key="3">
    <source>
        <dbReference type="Proteomes" id="UP000789759"/>
    </source>
</evidence>
<comment type="caution">
    <text evidence="2">The sequence shown here is derived from an EMBL/GenBank/DDBJ whole genome shotgun (WGS) entry which is preliminary data.</text>
</comment>
<protein>
    <submittedName>
        <fullName evidence="2">15015_t:CDS:1</fullName>
    </submittedName>
</protein>